<accession>A0AAV7D193</accession>
<keyword evidence="19" id="KW-1185">Reference proteome</keyword>
<keyword evidence="8" id="KW-0999">Mitochondrion inner membrane</keyword>
<comment type="similarity">
    <text evidence="3 16">Belongs to the TRAFAC class TrmE-Era-EngA-EngB-Septin-like GTPase superfamily. Era GTPase family.</text>
</comment>
<dbReference type="InterPro" id="IPR030388">
    <property type="entry name" value="G_ERA_dom"/>
</dbReference>
<comment type="subcellular location">
    <subcellularLocation>
        <location evidence="2">Mitochondrion inner membrane</location>
        <topology evidence="2">Peripheral membrane protein</topology>
    </subcellularLocation>
    <subcellularLocation>
        <location evidence="1">Mitochondrion matrix</location>
    </subcellularLocation>
</comment>
<keyword evidence="9" id="KW-0694">RNA-binding</keyword>
<evidence type="ECO:0000256" key="8">
    <source>
        <dbReference type="ARBA" id="ARBA00022792"/>
    </source>
</evidence>
<feature type="domain" description="Era-type G" evidence="17">
    <location>
        <begin position="94"/>
        <end position="219"/>
    </location>
</feature>
<keyword evidence="11" id="KW-0496">Mitochondrion</keyword>
<evidence type="ECO:0000256" key="11">
    <source>
        <dbReference type="ARBA" id="ARBA00023128"/>
    </source>
</evidence>
<keyword evidence="5" id="KW-0690">Ribosome biogenesis</keyword>
<keyword evidence="10" id="KW-0809">Transit peptide</keyword>
<dbReference type="GO" id="GO:0005525">
    <property type="term" value="F:GTP binding"/>
    <property type="evidence" value="ECO:0007669"/>
    <property type="project" value="UniProtKB-KW"/>
</dbReference>
<dbReference type="InterPro" id="IPR009019">
    <property type="entry name" value="KH_sf_prok-type"/>
</dbReference>
<evidence type="ECO:0000256" key="7">
    <source>
        <dbReference type="ARBA" id="ARBA00022741"/>
    </source>
</evidence>
<comment type="caution">
    <text evidence="18">The sequence shown here is derived from an EMBL/GenBank/DDBJ whole genome shotgun (WGS) entry which is preliminary data.</text>
</comment>
<evidence type="ECO:0000256" key="3">
    <source>
        <dbReference type="ARBA" id="ARBA00007921"/>
    </source>
</evidence>
<dbReference type="FunFam" id="3.40.50.300:FF:002220">
    <property type="entry name" value="GTPase Era, mitochondrial"/>
    <property type="match status" value="1"/>
</dbReference>
<dbReference type="EMBL" id="WNYA01000002">
    <property type="protein sequence ID" value="KAG8590437.1"/>
    <property type="molecule type" value="Genomic_DNA"/>
</dbReference>
<dbReference type="PANTHER" id="PTHR42698">
    <property type="entry name" value="GTPASE ERA"/>
    <property type="match status" value="1"/>
</dbReference>
<dbReference type="AlphaFoldDB" id="A0AAV7D193"/>
<dbReference type="PANTHER" id="PTHR42698:SF1">
    <property type="entry name" value="GTPASE ERA, MITOCHONDRIAL"/>
    <property type="match status" value="1"/>
</dbReference>
<keyword evidence="13" id="KW-0472">Membrane</keyword>
<evidence type="ECO:0000256" key="9">
    <source>
        <dbReference type="ARBA" id="ARBA00022884"/>
    </source>
</evidence>
<comment type="function">
    <text evidence="14">Probable GTPase that plays a role in the mitochondrial ribosomal small subunit assembly. Specifically binds the 12S mitochondrial rRNA (12S mt-rRNA) to a 33 nucleotide section delineating the 3' terminal stem-loop region. May act as a chaperone that protects the 12S mt-rRNA on the 28S mitoribosomal subunit during ribosomal small subunit assembly.</text>
</comment>
<dbReference type="Pfam" id="PF07650">
    <property type="entry name" value="KH_2"/>
    <property type="match status" value="1"/>
</dbReference>
<dbReference type="InterPro" id="IPR015946">
    <property type="entry name" value="KH_dom-like_a/b"/>
</dbReference>
<dbReference type="InterPro" id="IPR027417">
    <property type="entry name" value="P-loop_NTPase"/>
</dbReference>
<evidence type="ECO:0000256" key="16">
    <source>
        <dbReference type="PROSITE-ProRule" id="PRU01050"/>
    </source>
</evidence>
<evidence type="ECO:0000256" key="1">
    <source>
        <dbReference type="ARBA" id="ARBA00004305"/>
    </source>
</evidence>
<dbReference type="SUPFAM" id="SSF52540">
    <property type="entry name" value="P-loop containing nucleoside triphosphate hydrolases"/>
    <property type="match status" value="1"/>
</dbReference>
<evidence type="ECO:0000256" key="13">
    <source>
        <dbReference type="ARBA" id="ARBA00023136"/>
    </source>
</evidence>
<organism evidence="18 19">
    <name type="scientific">Engystomops pustulosus</name>
    <name type="common">Tungara frog</name>
    <name type="synonym">Physalaemus pustulosus</name>
    <dbReference type="NCBI Taxonomy" id="76066"/>
    <lineage>
        <taxon>Eukaryota</taxon>
        <taxon>Metazoa</taxon>
        <taxon>Chordata</taxon>
        <taxon>Craniata</taxon>
        <taxon>Vertebrata</taxon>
        <taxon>Euteleostomi</taxon>
        <taxon>Amphibia</taxon>
        <taxon>Batrachia</taxon>
        <taxon>Anura</taxon>
        <taxon>Neobatrachia</taxon>
        <taxon>Hyloidea</taxon>
        <taxon>Leptodactylidae</taxon>
        <taxon>Leiuperinae</taxon>
        <taxon>Engystomops</taxon>
    </lineage>
</organism>
<evidence type="ECO:0000256" key="10">
    <source>
        <dbReference type="ARBA" id="ARBA00022946"/>
    </source>
</evidence>
<evidence type="ECO:0000313" key="19">
    <source>
        <dbReference type="Proteomes" id="UP000824782"/>
    </source>
</evidence>
<dbReference type="Gene3D" id="3.40.50.300">
    <property type="entry name" value="P-loop containing nucleotide triphosphate hydrolases"/>
    <property type="match status" value="1"/>
</dbReference>
<sequence length="337" mass="37582">MWCAVLRSVRASRVLAESKAAGTAILLRKREYQRISRLAACLYGRDSAIGSLLGVNQHLTTNEFLTPQAPGVAFNKDDQDSILKHSPDQPENPKVLKLAIIGAPNAGKSTLSNQLLGRKVFPVSCKVHTTRCKAQGILTEGDTQIILLDTPGMVNSVRAERHKLDKSFQTDPWESVKVADVVLVLVDVSDKWMRKSLHSEVLRCLSKNSHVTSILVLNKKYLMTLAKPGDWEYHSEVVTTQSPQEICNNIIREKLLEYLPQEIPYTVTQVTEFWEEGSGGQLVVKQTLYVAKENHVKLIIGPGGELISRIAKEAGRDLMNAFLCDVQLRLAVKYRKT</sequence>
<dbReference type="Proteomes" id="UP000824782">
    <property type="component" value="Unassembled WGS sequence"/>
</dbReference>
<evidence type="ECO:0000256" key="14">
    <source>
        <dbReference type="ARBA" id="ARBA00025227"/>
    </source>
</evidence>
<dbReference type="Pfam" id="PF01926">
    <property type="entry name" value="MMR_HSR1"/>
    <property type="match status" value="1"/>
</dbReference>
<dbReference type="PRINTS" id="PR00326">
    <property type="entry name" value="GTP1OBG"/>
</dbReference>
<dbReference type="CDD" id="cd22534">
    <property type="entry name" value="KH-II_Era"/>
    <property type="match status" value="1"/>
</dbReference>
<dbReference type="PROSITE" id="PS51713">
    <property type="entry name" value="G_ERA"/>
    <property type="match status" value="1"/>
</dbReference>
<keyword evidence="6" id="KW-0699">rRNA-binding</keyword>
<reference evidence="18" key="1">
    <citation type="thesis" date="2020" institute="ProQuest LLC" country="789 East Eisenhower Parkway, Ann Arbor, MI, USA">
        <title>Comparative Genomics and Chromosome Evolution.</title>
        <authorList>
            <person name="Mudd A.B."/>
        </authorList>
    </citation>
    <scope>NUCLEOTIDE SEQUENCE</scope>
    <source>
        <strain evidence="18">237g6f4</strain>
        <tissue evidence="18">Blood</tissue>
    </source>
</reference>
<dbReference type="InterPro" id="IPR005225">
    <property type="entry name" value="Small_GTP-bd"/>
</dbReference>
<evidence type="ECO:0000259" key="17">
    <source>
        <dbReference type="PROSITE" id="PS51713"/>
    </source>
</evidence>
<dbReference type="SUPFAM" id="SSF54814">
    <property type="entry name" value="Prokaryotic type KH domain (KH-domain type II)"/>
    <property type="match status" value="1"/>
</dbReference>
<comment type="caution">
    <text evidence="16">Lacks conserved residue(s) required for the propagation of feature annotation.</text>
</comment>
<dbReference type="InterPro" id="IPR006073">
    <property type="entry name" value="GTP-bd"/>
</dbReference>
<proteinExistence type="inferred from homology"/>
<dbReference type="InterPro" id="IPR005662">
    <property type="entry name" value="GTPase_Era-like"/>
</dbReference>
<name>A0AAV7D193_ENGPU</name>
<evidence type="ECO:0000256" key="12">
    <source>
        <dbReference type="ARBA" id="ARBA00023134"/>
    </source>
</evidence>
<dbReference type="GO" id="GO:0005759">
    <property type="term" value="C:mitochondrial matrix"/>
    <property type="evidence" value="ECO:0007669"/>
    <property type="project" value="UniProtKB-SubCell"/>
</dbReference>
<dbReference type="Gene3D" id="3.30.300.20">
    <property type="match status" value="1"/>
</dbReference>
<evidence type="ECO:0000256" key="6">
    <source>
        <dbReference type="ARBA" id="ARBA00022730"/>
    </source>
</evidence>
<evidence type="ECO:0000256" key="15">
    <source>
        <dbReference type="ARBA" id="ARBA00030975"/>
    </source>
</evidence>
<keyword evidence="12" id="KW-0342">GTP-binding</keyword>
<dbReference type="NCBIfam" id="TIGR00231">
    <property type="entry name" value="small_GTP"/>
    <property type="match status" value="1"/>
</dbReference>
<evidence type="ECO:0000256" key="4">
    <source>
        <dbReference type="ARBA" id="ARBA00019149"/>
    </source>
</evidence>
<protein>
    <recommendedName>
        <fullName evidence="4">GTPase Era, mitochondrial</fullName>
    </recommendedName>
    <alternativeName>
        <fullName evidence="15">ERA-like protein 1</fullName>
    </alternativeName>
</protein>
<dbReference type="InterPro" id="IPR004044">
    <property type="entry name" value="KH_dom_type_2"/>
</dbReference>
<keyword evidence="7" id="KW-0547">Nucleotide-binding</keyword>
<gene>
    <name evidence="18" type="ORF">GDO81_006766</name>
</gene>
<evidence type="ECO:0000313" key="18">
    <source>
        <dbReference type="EMBL" id="KAG8590437.1"/>
    </source>
</evidence>
<dbReference type="GO" id="GO:0005743">
    <property type="term" value="C:mitochondrial inner membrane"/>
    <property type="evidence" value="ECO:0007669"/>
    <property type="project" value="UniProtKB-SubCell"/>
</dbReference>
<evidence type="ECO:0000256" key="5">
    <source>
        <dbReference type="ARBA" id="ARBA00022517"/>
    </source>
</evidence>
<dbReference type="FunFam" id="3.30.300.20:FF:000016">
    <property type="entry name" value="GTPase Era, mitochondrial isoform 1"/>
    <property type="match status" value="1"/>
</dbReference>
<dbReference type="GO" id="GO:0019843">
    <property type="term" value="F:rRNA binding"/>
    <property type="evidence" value="ECO:0007669"/>
    <property type="project" value="UniProtKB-KW"/>
</dbReference>
<dbReference type="GO" id="GO:0043024">
    <property type="term" value="F:ribosomal small subunit binding"/>
    <property type="evidence" value="ECO:0007669"/>
    <property type="project" value="TreeGrafter"/>
</dbReference>
<dbReference type="GO" id="GO:0000028">
    <property type="term" value="P:ribosomal small subunit assembly"/>
    <property type="evidence" value="ECO:0007669"/>
    <property type="project" value="TreeGrafter"/>
</dbReference>
<evidence type="ECO:0000256" key="2">
    <source>
        <dbReference type="ARBA" id="ARBA00004637"/>
    </source>
</evidence>